<keyword evidence="5" id="KW-0106">Calcium</keyword>
<comment type="similarity">
    <text evidence="2">Belongs to the PilY1 family.</text>
</comment>
<dbReference type="Proteomes" id="UP001237592">
    <property type="component" value="Unassembled WGS sequence"/>
</dbReference>
<accession>A0ABU0XYG4</accession>
<keyword evidence="3" id="KW-1029">Fimbrium biogenesis</keyword>
<gene>
    <name evidence="8" type="ORF">RB624_22290</name>
</gene>
<evidence type="ECO:0000256" key="3">
    <source>
        <dbReference type="ARBA" id="ARBA00022558"/>
    </source>
</evidence>
<name>A0ABU0XYG4_9BURK</name>
<evidence type="ECO:0000256" key="6">
    <source>
        <dbReference type="ARBA" id="ARBA00023263"/>
    </source>
</evidence>
<sequence length="1301" mass="135293">MRTLPSAFSSALRCSGWAWLLVAGLICRSVLAAAPPVTLARADAGLHGARVPPNLLLNLSLTHAAAAAAYGGDYAPQREYAGYFHVRMCYSYPYRSKDGVMLPDLRVATAYFSVLKPADALHGCGGDSFSGNFLNWASASMLDIVRYALTGGDRVIDEVRKTVLQRAYLPDAGSTIDFFAHPVFFPRKVLQTGVAAATPFALSQLAIVSCRNRLLFGDASLPPGGNCDAPGAAATHGVFLARVRVCDADEGPLRDDLCLAYGKNYKPVGAVQRHGGRVRVGVFGHLNGLPASAGAVYGGVLRAPLAHVGQQRWMEPDFMPQDNTGAEWHPATGVYAVQAAAQGASPGGGVTAYINGLGRGNAGHPGAYASAAPLAELLYESLRYLQGRQASAIVPPATAPPAIDDGLPVVTQWSDPQTASCQRHIVVSFGDAGMAGDRYVPGNVPATPASNGDRARAPDSFAPPPFDVMAWTHAVGSLESGGAQGNPAPRPELAALEMLAEGAGGASYHAAGLAYWSHVQALRPGGKSDGMVKVEHYAGDLRQGGPAGESAATPAARPLLLAAKYGGFLDANGDANPFKSATGSALSEWSLDGRWPAHYLPGSDPAALIGGLRAAFAAADKATLPVALAGPALMALASGTEEAYWFQTQIRLADGSMTLSRTAFAVGVDGALLPGKPWWRTGGQEQVAPDGTPAALRPVYTLDAKGALMPLAWKRLDAEQRGAFDGGDGRGEERLAYLLGQRTHEVGQPGGFLRRRTGSLGAAPHGNLLYVGAPGLGMQGAGYGLHRKALLQRRKMLYLGANDGLLHAFDARTGSELFAYLPQALLHLAPAAASTHYSPGPLLDGAAATAEVLALGHWKTVLVSGMGGGAQGMFALDITDPARFAQDGALWEFTDRDDRLMGNVRGPPSFARINMGGKEGAPAYRDFAIVASGYNNHVDDGKDTTAPASAAAIFLLALDKAPGTPWVLGSNYFRLKVPVASGGGGDGGHDTDAGANAGADAMPHALGPPVVVPGGDGALAYLYAGDLQGNIWRLDMAGGPPWKEGAGRKLVFVARDAQGRRQPVTQQLNVAYAPGGGYLLLFGTGKLVEAADTWPSAFLSQSFYAVHDDLRESSPTRSRADLEQRSLGEAVGGVRVDGAELRYTGGDAMRGWYLDFLNAAQTGERSIGSPVLAAGKVLFNTVLPGRDPCAKPATRLYVLDVLSGFAADGAGVVLAGAQTGRLFDGLARTPPLALELNSTVGAATAAGRAEGRKELAVLQPGLPGAASGTGLKVVSAPLPARRLSWREVANWRELHEAAKKK</sequence>
<comment type="caution">
    <text evidence="8">The sequence shown here is derived from an EMBL/GenBank/DDBJ whole genome shotgun (WGS) entry which is preliminary data.</text>
</comment>
<comment type="subcellular location">
    <subcellularLocation>
        <location evidence="1">Fimbrium</location>
    </subcellularLocation>
</comment>
<evidence type="ECO:0000256" key="4">
    <source>
        <dbReference type="ARBA" id="ARBA00022723"/>
    </source>
</evidence>
<feature type="domain" description="PilY1 beta-propeller" evidence="7">
    <location>
        <begin position="998"/>
        <end position="1114"/>
    </location>
</feature>
<dbReference type="Pfam" id="PF05567">
    <property type="entry name" value="T4P_PilY1"/>
    <property type="match status" value="1"/>
</dbReference>
<dbReference type="InterPro" id="IPR011047">
    <property type="entry name" value="Quinoprotein_ADH-like_sf"/>
</dbReference>
<protein>
    <submittedName>
        <fullName evidence="8">PilC/PilY family type IV pilus protein</fullName>
    </submittedName>
</protein>
<evidence type="ECO:0000313" key="9">
    <source>
        <dbReference type="Proteomes" id="UP001237592"/>
    </source>
</evidence>
<dbReference type="RefSeq" id="WP_307780221.1">
    <property type="nucleotide sequence ID" value="NZ_JAVFKP010000006.1"/>
</dbReference>
<keyword evidence="4" id="KW-0479">Metal-binding</keyword>
<proteinExistence type="inferred from homology"/>
<reference evidence="8 9" key="1">
    <citation type="submission" date="2023-08" db="EMBL/GenBank/DDBJ databases">
        <title>Draft genome sequence of Janthinobacterium lividum.</title>
        <authorList>
            <person name="Chun B.H."/>
            <person name="Lee Y."/>
        </authorList>
    </citation>
    <scope>NUCLEOTIDE SEQUENCE [LARGE SCALE GENOMIC DNA]</scope>
    <source>
        <strain evidence="8 9">AMJK</strain>
    </source>
</reference>
<evidence type="ECO:0000256" key="1">
    <source>
        <dbReference type="ARBA" id="ARBA00004561"/>
    </source>
</evidence>
<dbReference type="EMBL" id="JAVFKP010000006">
    <property type="protein sequence ID" value="MDQ4628617.1"/>
    <property type="molecule type" value="Genomic_DNA"/>
</dbReference>
<organism evidence="8 9">
    <name type="scientific">Janthinobacterium lividum</name>
    <dbReference type="NCBI Taxonomy" id="29581"/>
    <lineage>
        <taxon>Bacteria</taxon>
        <taxon>Pseudomonadati</taxon>
        <taxon>Pseudomonadota</taxon>
        <taxon>Betaproteobacteria</taxon>
        <taxon>Burkholderiales</taxon>
        <taxon>Oxalobacteraceae</taxon>
        <taxon>Janthinobacterium</taxon>
    </lineage>
</organism>
<dbReference type="InterPro" id="IPR008707">
    <property type="entry name" value="B-propeller_PilY1"/>
</dbReference>
<evidence type="ECO:0000259" key="7">
    <source>
        <dbReference type="Pfam" id="PF05567"/>
    </source>
</evidence>
<keyword evidence="6" id="KW-0281">Fimbrium</keyword>
<keyword evidence="9" id="KW-1185">Reference proteome</keyword>
<evidence type="ECO:0000313" key="8">
    <source>
        <dbReference type="EMBL" id="MDQ4628617.1"/>
    </source>
</evidence>
<dbReference type="SUPFAM" id="SSF50998">
    <property type="entry name" value="Quinoprotein alcohol dehydrogenase-like"/>
    <property type="match status" value="1"/>
</dbReference>
<evidence type="ECO:0000256" key="5">
    <source>
        <dbReference type="ARBA" id="ARBA00022837"/>
    </source>
</evidence>
<evidence type="ECO:0000256" key="2">
    <source>
        <dbReference type="ARBA" id="ARBA00008387"/>
    </source>
</evidence>